<dbReference type="PANTHER" id="PTHR23110">
    <property type="entry name" value="BTB DOMAIN TRANSCRIPTION FACTOR"/>
    <property type="match status" value="1"/>
</dbReference>
<keyword evidence="6" id="KW-1185">Reference proteome</keyword>
<evidence type="ECO:0000256" key="1">
    <source>
        <dbReference type="ARBA" id="ARBA00023242"/>
    </source>
</evidence>
<dbReference type="PROSITE" id="PS50097">
    <property type="entry name" value="BTB"/>
    <property type="match status" value="1"/>
</dbReference>
<evidence type="ECO:0000256" key="2">
    <source>
        <dbReference type="SAM" id="MobiDB-lite"/>
    </source>
</evidence>
<dbReference type="AlphaFoldDB" id="A0AAV6UXC9"/>
<feature type="compositionally biased region" description="Low complexity" evidence="2">
    <location>
        <begin position="268"/>
        <end position="279"/>
    </location>
</feature>
<dbReference type="InterPro" id="IPR051095">
    <property type="entry name" value="Dros_DevTransReg"/>
</dbReference>
<dbReference type="Pfam" id="PF00651">
    <property type="entry name" value="BTB"/>
    <property type="match status" value="1"/>
</dbReference>
<evidence type="ECO:0000313" key="5">
    <source>
        <dbReference type="EMBL" id="KAG8188443.1"/>
    </source>
</evidence>
<name>A0AAV6UXC9_9ARAC</name>
<keyword evidence="1" id="KW-0539">Nucleus</keyword>
<feature type="compositionally biased region" description="Polar residues" evidence="2">
    <location>
        <begin position="256"/>
        <end position="267"/>
    </location>
</feature>
<dbReference type="PANTHER" id="PTHR23110:SF109">
    <property type="entry name" value="FI07618P-RELATED"/>
    <property type="match status" value="1"/>
</dbReference>
<dbReference type="Proteomes" id="UP000827092">
    <property type="component" value="Unassembled WGS sequence"/>
</dbReference>
<protein>
    <recommendedName>
        <fullName evidence="4">BTB domain-containing protein</fullName>
    </recommendedName>
</protein>
<keyword evidence="3" id="KW-0472">Membrane</keyword>
<dbReference type="GO" id="GO:0005634">
    <property type="term" value="C:nucleus"/>
    <property type="evidence" value="ECO:0007669"/>
    <property type="project" value="TreeGrafter"/>
</dbReference>
<gene>
    <name evidence="5" type="ORF">JTE90_008010</name>
</gene>
<comment type="caution">
    <text evidence="5">The sequence shown here is derived from an EMBL/GenBank/DDBJ whole genome shotgun (WGS) entry which is preliminary data.</text>
</comment>
<reference evidence="5 6" key="1">
    <citation type="journal article" date="2022" name="Nat. Ecol. Evol.">
        <title>A masculinizing supergene underlies an exaggerated male reproductive morph in a spider.</title>
        <authorList>
            <person name="Hendrickx F."/>
            <person name="De Corte Z."/>
            <person name="Sonet G."/>
            <person name="Van Belleghem S.M."/>
            <person name="Kostlbacher S."/>
            <person name="Vangestel C."/>
        </authorList>
    </citation>
    <scope>NUCLEOTIDE SEQUENCE [LARGE SCALE GENOMIC DNA]</scope>
    <source>
        <strain evidence="5">W744_W776</strain>
    </source>
</reference>
<feature type="transmembrane region" description="Helical" evidence="3">
    <location>
        <begin position="12"/>
        <end position="31"/>
    </location>
</feature>
<proteinExistence type="predicted"/>
<feature type="compositionally biased region" description="Low complexity" evidence="2">
    <location>
        <begin position="244"/>
        <end position="255"/>
    </location>
</feature>
<feature type="region of interest" description="Disordered" evidence="2">
    <location>
        <begin position="308"/>
        <end position="327"/>
    </location>
</feature>
<dbReference type="SUPFAM" id="SSF54695">
    <property type="entry name" value="POZ domain"/>
    <property type="match status" value="1"/>
</dbReference>
<keyword evidence="3" id="KW-0812">Transmembrane</keyword>
<feature type="compositionally biased region" description="Acidic residues" evidence="2">
    <location>
        <begin position="288"/>
        <end position="297"/>
    </location>
</feature>
<dbReference type="InterPro" id="IPR000210">
    <property type="entry name" value="BTB/POZ_dom"/>
</dbReference>
<dbReference type="GO" id="GO:0006357">
    <property type="term" value="P:regulation of transcription by RNA polymerase II"/>
    <property type="evidence" value="ECO:0007669"/>
    <property type="project" value="TreeGrafter"/>
</dbReference>
<dbReference type="CDD" id="cd18315">
    <property type="entry name" value="BTB_POZ_BAB-like"/>
    <property type="match status" value="1"/>
</dbReference>
<evidence type="ECO:0000313" key="6">
    <source>
        <dbReference type="Proteomes" id="UP000827092"/>
    </source>
</evidence>
<evidence type="ECO:0000259" key="4">
    <source>
        <dbReference type="PROSITE" id="PS50097"/>
    </source>
</evidence>
<keyword evidence="3" id="KW-1133">Transmembrane helix</keyword>
<organism evidence="5 6">
    <name type="scientific">Oedothorax gibbosus</name>
    <dbReference type="NCBI Taxonomy" id="931172"/>
    <lineage>
        <taxon>Eukaryota</taxon>
        <taxon>Metazoa</taxon>
        <taxon>Ecdysozoa</taxon>
        <taxon>Arthropoda</taxon>
        <taxon>Chelicerata</taxon>
        <taxon>Arachnida</taxon>
        <taxon>Araneae</taxon>
        <taxon>Araneomorphae</taxon>
        <taxon>Entelegynae</taxon>
        <taxon>Araneoidea</taxon>
        <taxon>Linyphiidae</taxon>
        <taxon>Erigoninae</taxon>
        <taxon>Oedothorax</taxon>
    </lineage>
</organism>
<feature type="region of interest" description="Disordered" evidence="2">
    <location>
        <begin position="168"/>
        <end position="298"/>
    </location>
</feature>
<evidence type="ECO:0000256" key="3">
    <source>
        <dbReference type="SAM" id="Phobius"/>
    </source>
</evidence>
<feature type="compositionally biased region" description="Basic residues" evidence="2">
    <location>
        <begin position="192"/>
        <end position="202"/>
    </location>
</feature>
<feature type="compositionally biased region" description="Polar residues" evidence="2">
    <location>
        <begin position="308"/>
        <end position="322"/>
    </location>
</feature>
<dbReference type="EMBL" id="JAFNEN010000238">
    <property type="protein sequence ID" value="KAG8188443.1"/>
    <property type="molecule type" value="Genomic_DNA"/>
</dbReference>
<dbReference type="Gene3D" id="3.30.710.10">
    <property type="entry name" value="Potassium Channel Kv1.1, Chain A"/>
    <property type="match status" value="1"/>
</dbReference>
<feature type="domain" description="BTB" evidence="4">
    <location>
        <begin position="59"/>
        <end position="124"/>
    </location>
</feature>
<dbReference type="SMART" id="SM00225">
    <property type="entry name" value="BTB"/>
    <property type="match status" value="1"/>
</dbReference>
<accession>A0AAV6UXC9</accession>
<sequence length="596" mass="65587">MVSFQSSALNKITYIFVFTSHCLILICATMSQQFCLKWNNHTTNMLQVFENLLSTEALVDVTLACDGLSLKAHKMVLSACSPFFQSLFLENPCKHPIVIMKDMRYSDLKAIIDFMYRGEVNVSHDQLSALLKTAETLKVKGLAEVTGENRLASGIVQQEIAPTPVVAPPMTTPVVAPMTPLAQRTETPPLQGKRKRGRPRKRSLSDSNRSDDEGIASKIKERDSPDVEELSGDASMEATSDIRSGGLPNSSNSLSQVQSHASSNNVNSFSKSHLSTSSSNDPQGDDLASGDENEFEVEPSKLLEQTLTTDNVPSSSQNSTGHINLPSVSGLEISRRSMSSTDSMSQALVPADSLGSNLQGPDSPQDIKPQILSFDDPPISPVAGTSHGSERSMMMYMDQSGVASIPGPSNYQDNSALVPHDSQPQGKEFSLRWNELRSFLSGRKTLWWNQRARWQKLQAAAMREMRFKDSRFSASFRGSPKQAICPFCFKIFYDKSTMNRHVSKRVCLGMQFHSPILIDDDDVTVEPATSNVQSTSLALNSTGESTVLYEMQAEESPIKSVRVPCPYCNKLLKGERGVRKHIDFYGCPMAVGSKFE</sequence>
<dbReference type="InterPro" id="IPR011333">
    <property type="entry name" value="SKP1/BTB/POZ_sf"/>
</dbReference>